<dbReference type="SMART" id="SM00895">
    <property type="entry name" value="FCD"/>
    <property type="match status" value="1"/>
</dbReference>
<keyword evidence="6" id="KW-1185">Reference proteome</keyword>
<name>M7N8Q6_9MICC</name>
<dbReference type="PANTHER" id="PTHR43537:SF45">
    <property type="entry name" value="GNTR FAMILY REGULATORY PROTEIN"/>
    <property type="match status" value="1"/>
</dbReference>
<accession>M7N8Q6</accession>
<dbReference type="InterPro" id="IPR036390">
    <property type="entry name" value="WH_DNA-bd_sf"/>
</dbReference>
<keyword evidence="2" id="KW-0238">DNA-binding</keyword>
<dbReference type="Gene3D" id="1.10.10.10">
    <property type="entry name" value="Winged helix-like DNA-binding domain superfamily/Winged helix DNA-binding domain"/>
    <property type="match status" value="1"/>
</dbReference>
<evidence type="ECO:0000256" key="2">
    <source>
        <dbReference type="ARBA" id="ARBA00023125"/>
    </source>
</evidence>
<reference evidence="5 6" key="1">
    <citation type="journal article" date="2013" name="Genome Announc.">
        <title>Draft Genome Sequence of Arthrobacter gangotriensis Strain Lz1yT, Isolated from a Penguin Rookery Soil Sample Collected in Antarctica, near the Indian Station Dakshin Gangotri.</title>
        <authorList>
            <person name="Shivaji S."/>
            <person name="Ara S."/>
            <person name="Bandi S."/>
            <person name="Singh A."/>
            <person name="Kumar Pinnaka A."/>
        </authorList>
    </citation>
    <scope>NUCLEOTIDE SEQUENCE [LARGE SCALE GENOMIC DNA]</scope>
    <source>
        <strain evidence="5 6">Lz1y</strain>
    </source>
</reference>
<dbReference type="InterPro" id="IPR000524">
    <property type="entry name" value="Tscrpt_reg_HTH_GntR"/>
</dbReference>
<dbReference type="InterPro" id="IPR008920">
    <property type="entry name" value="TF_FadR/GntR_C"/>
</dbReference>
<dbReference type="STRING" id="1276920.ADIAG_02671"/>
<evidence type="ECO:0000256" key="1">
    <source>
        <dbReference type="ARBA" id="ARBA00023015"/>
    </source>
</evidence>
<dbReference type="SMART" id="SM00345">
    <property type="entry name" value="HTH_GNTR"/>
    <property type="match status" value="1"/>
</dbReference>
<evidence type="ECO:0000259" key="4">
    <source>
        <dbReference type="PROSITE" id="PS50949"/>
    </source>
</evidence>
<dbReference type="InterPro" id="IPR011711">
    <property type="entry name" value="GntR_C"/>
</dbReference>
<comment type="caution">
    <text evidence="5">The sequence shown here is derived from an EMBL/GenBank/DDBJ whole genome shotgun (WGS) entry which is preliminary data.</text>
</comment>
<dbReference type="EMBL" id="AOCK01000007">
    <property type="protein sequence ID" value="EMQ98159.1"/>
    <property type="molecule type" value="Genomic_DNA"/>
</dbReference>
<protein>
    <submittedName>
        <fullName evidence="5">GntR family transcriptional regulator</fullName>
    </submittedName>
</protein>
<dbReference type="PATRIC" id="fig|1276920.7.peg.2669"/>
<dbReference type="AlphaFoldDB" id="M7N8Q6"/>
<gene>
    <name evidence="5" type="ORF">ADIAG_02671</name>
</gene>
<dbReference type="GO" id="GO:0003677">
    <property type="term" value="F:DNA binding"/>
    <property type="evidence" value="ECO:0007669"/>
    <property type="project" value="UniProtKB-KW"/>
</dbReference>
<dbReference type="Pfam" id="PF00392">
    <property type="entry name" value="GntR"/>
    <property type="match status" value="1"/>
</dbReference>
<keyword evidence="3" id="KW-0804">Transcription</keyword>
<dbReference type="GO" id="GO:0003700">
    <property type="term" value="F:DNA-binding transcription factor activity"/>
    <property type="evidence" value="ECO:0007669"/>
    <property type="project" value="InterPro"/>
</dbReference>
<dbReference type="InterPro" id="IPR036388">
    <property type="entry name" value="WH-like_DNA-bd_sf"/>
</dbReference>
<dbReference type="PRINTS" id="PR00035">
    <property type="entry name" value="HTHGNTR"/>
</dbReference>
<dbReference type="SUPFAM" id="SSF48008">
    <property type="entry name" value="GntR ligand-binding domain-like"/>
    <property type="match status" value="1"/>
</dbReference>
<keyword evidence="1" id="KW-0805">Transcription regulation</keyword>
<dbReference type="PANTHER" id="PTHR43537">
    <property type="entry name" value="TRANSCRIPTIONAL REGULATOR, GNTR FAMILY"/>
    <property type="match status" value="1"/>
</dbReference>
<dbReference type="PROSITE" id="PS50949">
    <property type="entry name" value="HTH_GNTR"/>
    <property type="match status" value="1"/>
</dbReference>
<evidence type="ECO:0000256" key="3">
    <source>
        <dbReference type="ARBA" id="ARBA00023163"/>
    </source>
</evidence>
<feature type="domain" description="HTH gntR-type" evidence="4">
    <location>
        <begin position="35"/>
        <end position="102"/>
    </location>
</feature>
<proteinExistence type="predicted"/>
<organism evidence="5 6">
    <name type="scientific">Paeniglutamicibacter gangotriensis Lz1y</name>
    <dbReference type="NCBI Taxonomy" id="1276920"/>
    <lineage>
        <taxon>Bacteria</taxon>
        <taxon>Bacillati</taxon>
        <taxon>Actinomycetota</taxon>
        <taxon>Actinomycetes</taxon>
        <taxon>Micrococcales</taxon>
        <taxon>Micrococcaceae</taxon>
        <taxon>Paeniglutamicibacter</taxon>
    </lineage>
</organism>
<sequence>MTQDFKTFVYTERQLSKISSFCRDILVFLYTIDGMRASDKAYEELRTDIVEWRLRPGAVLGEVEQAERLGVSRTPLREALARLVADGLAVQQRGRGAVVSDVSLEHVDNLFALRRALEIESARIAALNAEPGTFAALRARFLEAGRSTAPETREAYYRLAGELDRSIDAAVANPYIQQSLRSLRVHLARVRRLAQDDPTRLAASALEHAAIAEGIAARNPDIAAAATQLHLHHSLEHIKNHAESEKRTPQ</sequence>
<dbReference type="eggNOG" id="COG1802">
    <property type="taxonomic scope" value="Bacteria"/>
</dbReference>
<evidence type="ECO:0000313" key="6">
    <source>
        <dbReference type="Proteomes" id="UP000012015"/>
    </source>
</evidence>
<dbReference type="Pfam" id="PF07729">
    <property type="entry name" value="FCD"/>
    <property type="match status" value="1"/>
</dbReference>
<dbReference type="Proteomes" id="UP000012015">
    <property type="component" value="Unassembled WGS sequence"/>
</dbReference>
<dbReference type="CDD" id="cd07377">
    <property type="entry name" value="WHTH_GntR"/>
    <property type="match status" value="1"/>
</dbReference>
<dbReference type="Gene3D" id="1.20.120.530">
    <property type="entry name" value="GntR ligand-binding domain-like"/>
    <property type="match status" value="1"/>
</dbReference>
<dbReference type="SUPFAM" id="SSF46785">
    <property type="entry name" value="Winged helix' DNA-binding domain"/>
    <property type="match status" value="1"/>
</dbReference>
<evidence type="ECO:0000313" key="5">
    <source>
        <dbReference type="EMBL" id="EMQ98159.1"/>
    </source>
</evidence>